<dbReference type="EMBL" id="JBJJXI010000117">
    <property type="protein sequence ID" value="KAL3390408.1"/>
    <property type="molecule type" value="Genomic_DNA"/>
</dbReference>
<dbReference type="AlphaFoldDB" id="A0ABD2WBY9"/>
<dbReference type="Proteomes" id="UP001627154">
    <property type="component" value="Unassembled WGS sequence"/>
</dbReference>
<dbReference type="PANTHER" id="PTHR10933">
    <property type="entry name" value="IMMUNOGLOBULIN-BINDING PROTEIN 1"/>
    <property type="match status" value="1"/>
</dbReference>
<evidence type="ECO:0000256" key="1">
    <source>
        <dbReference type="ARBA" id="ARBA00034730"/>
    </source>
</evidence>
<sequence length="368" mass="42264">MEPKKGIDCGNHSGGEVSIEGADDTKLSDMFNKSFKLYNELNKSNEPTNSQEVQYNIKTLMKNFEDVTKLVSLADMYSGNESFEEIATENIKYLLLPALLGMLTTKVCGTEDRMHIVKVAEIYFIDFLKRLKSYGLIDIDIPDIKDNEKTEETAVALKKSNAEAIAQMVNSRNAKIQRYQMQKELEKKLEILEKNLHNPNIDDENKREYFVTLIKIFANQALDEINSLAAEIPILEHMKNINHDPSKQAEKKNYTTSKLKPMIITRDLIQKQVYGAGYPSLPVLTVDEFYDQKIRDGEWTEQRNKIGSKSLQDVASGKVDEQLEQDKEDEEKEREIEQDDPVALARARAMDEYKDTHRRGWGNRANRS</sequence>
<comment type="similarity">
    <text evidence="1">Belongs to the IGBP1/TAP42 family.</text>
</comment>
<reference evidence="3 4" key="1">
    <citation type="journal article" date="2024" name="bioRxiv">
        <title>A reference genome for Trichogramma kaykai: A tiny desert-dwelling parasitoid wasp with competing sex-ratio distorters.</title>
        <authorList>
            <person name="Culotta J."/>
            <person name="Lindsey A.R."/>
        </authorList>
    </citation>
    <scope>NUCLEOTIDE SEQUENCE [LARGE SCALE GENOMIC DNA]</scope>
    <source>
        <strain evidence="3 4">KSX58</strain>
    </source>
</reference>
<dbReference type="FunFam" id="1.25.40.540:FF:000003">
    <property type="entry name" value="Immunoglobulin (CD79A)-binding protein 1"/>
    <property type="match status" value="1"/>
</dbReference>
<evidence type="ECO:0000313" key="3">
    <source>
        <dbReference type="EMBL" id="KAL3390408.1"/>
    </source>
</evidence>
<accession>A0ABD2WBY9</accession>
<dbReference type="Gene3D" id="1.25.40.540">
    <property type="entry name" value="TAP42-like family"/>
    <property type="match status" value="1"/>
</dbReference>
<dbReference type="PANTHER" id="PTHR10933:SF9">
    <property type="entry name" value="IMMUNOGLOBULIN-BINDING PROTEIN 1"/>
    <property type="match status" value="1"/>
</dbReference>
<feature type="region of interest" description="Disordered" evidence="2">
    <location>
        <begin position="305"/>
        <end position="368"/>
    </location>
</feature>
<dbReference type="InterPro" id="IPR038511">
    <property type="entry name" value="TAP42/TAP46-like_sf"/>
</dbReference>
<evidence type="ECO:0000313" key="4">
    <source>
        <dbReference type="Proteomes" id="UP001627154"/>
    </source>
</evidence>
<dbReference type="InterPro" id="IPR007304">
    <property type="entry name" value="TAP46-like"/>
</dbReference>
<evidence type="ECO:0008006" key="5">
    <source>
        <dbReference type="Google" id="ProtNLM"/>
    </source>
</evidence>
<dbReference type="Pfam" id="PF04177">
    <property type="entry name" value="TAP42"/>
    <property type="match status" value="1"/>
</dbReference>
<feature type="compositionally biased region" description="Acidic residues" evidence="2">
    <location>
        <begin position="326"/>
        <end position="340"/>
    </location>
</feature>
<comment type="caution">
    <text evidence="3">The sequence shown here is derived from an EMBL/GenBank/DDBJ whole genome shotgun (WGS) entry which is preliminary data.</text>
</comment>
<protein>
    <recommendedName>
        <fullName evidence="5">Immunoglobulin-binding protein 1</fullName>
    </recommendedName>
</protein>
<name>A0ABD2WBY9_9HYME</name>
<proteinExistence type="inferred from homology"/>
<gene>
    <name evidence="3" type="ORF">TKK_014576</name>
</gene>
<evidence type="ECO:0000256" key="2">
    <source>
        <dbReference type="SAM" id="MobiDB-lite"/>
    </source>
</evidence>
<keyword evidence="4" id="KW-1185">Reference proteome</keyword>
<feature type="compositionally biased region" description="Basic residues" evidence="2">
    <location>
        <begin position="356"/>
        <end position="368"/>
    </location>
</feature>
<organism evidence="3 4">
    <name type="scientific">Trichogramma kaykai</name>
    <dbReference type="NCBI Taxonomy" id="54128"/>
    <lineage>
        <taxon>Eukaryota</taxon>
        <taxon>Metazoa</taxon>
        <taxon>Ecdysozoa</taxon>
        <taxon>Arthropoda</taxon>
        <taxon>Hexapoda</taxon>
        <taxon>Insecta</taxon>
        <taxon>Pterygota</taxon>
        <taxon>Neoptera</taxon>
        <taxon>Endopterygota</taxon>
        <taxon>Hymenoptera</taxon>
        <taxon>Apocrita</taxon>
        <taxon>Proctotrupomorpha</taxon>
        <taxon>Chalcidoidea</taxon>
        <taxon>Trichogrammatidae</taxon>
        <taxon>Trichogramma</taxon>
    </lineage>
</organism>